<reference evidence="2 3" key="1">
    <citation type="submission" date="2019-03" db="EMBL/GenBank/DDBJ databases">
        <title>Genomic Encyclopedia of Type Strains, Phase IV (KMG-IV): sequencing the most valuable type-strain genomes for metagenomic binning, comparative biology and taxonomic classification.</title>
        <authorList>
            <person name="Goeker M."/>
        </authorList>
    </citation>
    <scope>NUCLEOTIDE SEQUENCE [LARGE SCALE GENOMIC DNA]</scope>
    <source>
        <strain evidence="2 3">DSM 11901</strain>
    </source>
</reference>
<keyword evidence="2" id="KW-0378">Hydrolase</keyword>
<gene>
    <name evidence="2" type="ORF">EV672_1174</name>
</gene>
<comment type="caution">
    <text evidence="2">The sequence shown here is derived from an EMBL/GenBank/DDBJ whole genome shotgun (WGS) entry which is preliminary data.</text>
</comment>
<dbReference type="InterPro" id="IPR006640">
    <property type="entry name" value="SprT-like_domain"/>
</dbReference>
<proteinExistence type="predicted"/>
<keyword evidence="2" id="KW-0482">Metalloprotease</keyword>
<dbReference type="GO" id="GO:0006950">
    <property type="term" value="P:response to stress"/>
    <property type="evidence" value="ECO:0007669"/>
    <property type="project" value="UniProtKB-ARBA"/>
</dbReference>
<accession>A0A4R6QZU1</accession>
<feature type="domain" description="SprT-like" evidence="1">
    <location>
        <begin position="15"/>
        <end position="116"/>
    </location>
</feature>
<evidence type="ECO:0000313" key="2">
    <source>
        <dbReference type="EMBL" id="TDP78726.1"/>
    </source>
</evidence>
<protein>
    <submittedName>
        <fullName evidence="2">Putative SprT family Zn-dependent metalloprotease</fullName>
    </submittedName>
</protein>
<dbReference type="RefSeq" id="WP_208110806.1">
    <property type="nucleotide sequence ID" value="NZ_SNXW01000017.1"/>
</dbReference>
<dbReference type="GO" id="GO:0006508">
    <property type="term" value="P:proteolysis"/>
    <property type="evidence" value="ECO:0007669"/>
    <property type="project" value="UniProtKB-KW"/>
</dbReference>
<dbReference type="EMBL" id="SNXW01000017">
    <property type="protein sequence ID" value="TDP78726.1"/>
    <property type="molecule type" value="Genomic_DNA"/>
</dbReference>
<organism evidence="2 3">
    <name type="scientific">Aquabacterium commune</name>
    <dbReference type="NCBI Taxonomy" id="70586"/>
    <lineage>
        <taxon>Bacteria</taxon>
        <taxon>Pseudomonadati</taxon>
        <taxon>Pseudomonadota</taxon>
        <taxon>Betaproteobacteria</taxon>
        <taxon>Burkholderiales</taxon>
        <taxon>Aquabacterium</taxon>
    </lineage>
</organism>
<name>A0A4R6QZU1_9BURK</name>
<dbReference type="Proteomes" id="UP000294593">
    <property type="component" value="Unassembled WGS sequence"/>
</dbReference>
<dbReference type="AlphaFoldDB" id="A0A4R6QZU1"/>
<dbReference type="GO" id="GO:0008237">
    <property type="term" value="F:metallopeptidase activity"/>
    <property type="evidence" value="ECO:0007669"/>
    <property type="project" value="UniProtKB-KW"/>
</dbReference>
<keyword evidence="2" id="KW-0645">Protease</keyword>
<keyword evidence="3" id="KW-1185">Reference proteome</keyword>
<sequence length="203" mass="22655">MAKSTPHIEIALELQHAYDVFNRELFQGTLPTCMLTLQREKTSVGYFSAARFGNRLGQHTDEIALNPTYFSVVTILETLQTLVHEMVHLWQHHFGEPGRGRYHNGEWAKKMEAIGLMPSDTGQPGGKRVGDQMSDYAIEGGEFLRVARMLLTEEFTLSWHDRFPPVEACRVAAQLVSTSLSSDLGFPARGLLVFSAISDGTKS</sequence>
<evidence type="ECO:0000259" key="1">
    <source>
        <dbReference type="Pfam" id="PF10263"/>
    </source>
</evidence>
<dbReference type="Pfam" id="PF10263">
    <property type="entry name" value="SprT-like"/>
    <property type="match status" value="1"/>
</dbReference>
<evidence type="ECO:0000313" key="3">
    <source>
        <dbReference type="Proteomes" id="UP000294593"/>
    </source>
</evidence>